<sequence length="121" mass="13885">MANNFDSSKYTDNKAAASLNIQDDKNKSNTNSNSQRSAYKNVWTRQPSSDADKQTSSPDEQQSPVFIIEQKTKPYWETGEGSSEEWNQDQLERHHGNLIILIQDMLSEKSVTDYNFFSKDN</sequence>
<accession>A0A818R5W2</accession>
<dbReference type="EMBL" id="CAJNOL010001915">
    <property type="protein sequence ID" value="CAF1437133.1"/>
    <property type="molecule type" value="Genomic_DNA"/>
</dbReference>
<dbReference type="Proteomes" id="UP000663874">
    <property type="component" value="Unassembled WGS sequence"/>
</dbReference>
<feature type="region of interest" description="Disordered" evidence="1">
    <location>
        <begin position="1"/>
        <end position="66"/>
    </location>
</feature>
<feature type="compositionally biased region" description="Low complexity" evidence="1">
    <location>
        <begin position="28"/>
        <end position="37"/>
    </location>
</feature>
<evidence type="ECO:0000313" key="3">
    <source>
        <dbReference type="EMBL" id="CAF1437133.1"/>
    </source>
</evidence>
<evidence type="ECO:0000313" key="6">
    <source>
        <dbReference type="Proteomes" id="UP000663874"/>
    </source>
</evidence>
<dbReference type="EMBL" id="CAJNOH010001116">
    <property type="protein sequence ID" value="CAF1178082.1"/>
    <property type="molecule type" value="Genomic_DNA"/>
</dbReference>
<evidence type="ECO:0000313" key="5">
    <source>
        <dbReference type="Proteomes" id="UP000663870"/>
    </source>
</evidence>
<evidence type="ECO:0000313" key="4">
    <source>
        <dbReference type="EMBL" id="CAF3646442.1"/>
    </source>
</evidence>
<name>A0A818R5W2_9BILA</name>
<protein>
    <submittedName>
        <fullName evidence="4">Uncharacterized protein</fullName>
    </submittedName>
</protein>
<comment type="caution">
    <text evidence="4">The sequence shown here is derived from an EMBL/GenBank/DDBJ whole genome shotgun (WGS) entry which is preliminary data.</text>
</comment>
<proteinExistence type="predicted"/>
<dbReference type="AlphaFoldDB" id="A0A818R5W2"/>
<dbReference type="Proteomes" id="UP000663854">
    <property type="component" value="Unassembled WGS sequence"/>
</dbReference>
<organism evidence="4 6">
    <name type="scientific">Rotaria sordida</name>
    <dbReference type="NCBI Taxonomy" id="392033"/>
    <lineage>
        <taxon>Eukaryota</taxon>
        <taxon>Metazoa</taxon>
        <taxon>Spiralia</taxon>
        <taxon>Gnathifera</taxon>
        <taxon>Rotifera</taxon>
        <taxon>Eurotatoria</taxon>
        <taxon>Bdelloidea</taxon>
        <taxon>Philodinida</taxon>
        <taxon>Philodinidae</taxon>
        <taxon>Rotaria</taxon>
    </lineage>
</organism>
<evidence type="ECO:0000256" key="1">
    <source>
        <dbReference type="SAM" id="MobiDB-lite"/>
    </source>
</evidence>
<feature type="compositionally biased region" description="Polar residues" evidence="1">
    <location>
        <begin position="43"/>
        <end position="64"/>
    </location>
</feature>
<gene>
    <name evidence="4" type="ORF">FNK824_LOCUS5740</name>
    <name evidence="3" type="ORF">JXQ802_LOCUS36779</name>
    <name evidence="2" type="ORF">PYM288_LOCUS23652</name>
</gene>
<keyword evidence="5" id="KW-1185">Reference proteome</keyword>
<feature type="compositionally biased region" description="Polar residues" evidence="1">
    <location>
        <begin position="1"/>
        <end position="10"/>
    </location>
</feature>
<reference evidence="4" key="1">
    <citation type="submission" date="2021-02" db="EMBL/GenBank/DDBJ databases">
        <authorList>
            <person name="Nowell W R."/>
        </authorList>
    </citation>
    <scope>NUCLEOTIDE SEQUENCE</scope>
</reference>
<dbReference type="EMBL" id="CAJOBE010000469">
    <property type="protein sequence ID" value="CAF3646442.1"/>
    <property type="molecule type" value="Genomic_DNA"/>
</dbReference>
<evidence type="ECO:0000313" key="2">
    <source>
        <dbReference type="EMBL" id="CAF1178082.1"/>
    </source>
</evidence>
<dbReference type="Proteomes" id="UP000663870">
    <property type="component" value="Unassembled WGS sequence"/>
</dbReference>